<organism evidence="4 5">
    <name type="scientific">Ricinus communis</name>
    <name type="common">Castor bean</name>
    <dbReference type="NCBI Taxonomy" id="3988"/>
    <lineage>
        <taxon>Eukaryota</taxon>
        <taxon>Viridiplantae</taxon>
        <taxon>Streptophyta</taxon>
        <taxon>Embryophyta</taxon>
        <taxon>Tracheophyta</taxon>
        <taxon>Spermatophyta</taxon>
        <taxon>Magnoliopsida</taxon>
        <taxon>eudicotyledons</taxon>
        <taxon>Gunneridae</taxon>
        <taxon>Pentapetalae</taxon>
        <taxon>rosids</taxon>
        <taxon>fabids</taxon>
        <taxon>Malpighiales</taxon>
        <taxon>Euphorbiaceae</taxon>
        <taxon>Acalyphoideae</taxon>
        <taxon>Acalypheae</taxon>
        <taxon>Ricinus</taxon>
    </lineage>
</organism>
<dbReference type="GO" id="GO:0009658">
    <property type="term" value="P:chloroplast organization"/>
    <property type="evidence" value="ECO:0000318"/>
    <property type="project" value="GO_Central"/>
</dbReference>
<keyword evidence="2" id="KW-0805">Transcription regulation</keyword>
<keyword evidence="3" id="KW-0809">Transit peptide</keyword>
<dbReference type="FunFam" id="1.25.70.10:FF:000001">
    <property type="entry name" value="Mitochondrial transcription termination factor-like"/>
    <property type="match status" value="1"/>
</dbReference>
<dbReference type="GO" id="GO:0003676">
    <property type="term" value="F:nucleic acid binding"/>
    <property type="evidence" value="ECO:0007669"/>
    <property type="project" value="InterPro"/>
</dbReference>
<dbReference type="PANTHER" id="PTHR13068:SF236">
    <property type="entry name" value="OS02G0749800 PROTEIN"/>
    <property type="match status" value="1"/>
</dbReference>
<keyword evidence="2" id="KW-0804">Transcription</keyword>
<dbReference type="InterPro" id="IPR038538">
    <property type="entry name" value="MTERF_sf"/>
</dbReference>
<dbReference type="InterPro" id="IPR003690">
    <property type="entry name" value="MTERF"/>
</dbReference>
<accession>B9TC56</accession>
<protein>
    <submittedName>
        <fullName evidence="4">Uncharacterized protein</fullName>
    </submittedName>
</protein>
<dbReference type="PANTHER" id="PTHR13068">
    <property type="entry name" value="CGI-12 PROTEIN-RELATED"/>
    <property type="match status" value="1"/>
</dbReference>
<dbReference type="Pfam" id="PF02536">
    <property type="entry name" value="mTERF"/>
    <property type="match status" value="2"/>
</dbReference>
<dbReference type="AlphaFoldDB" id="B9TC56"/>
<evidence type="ECO:0000256" key="1">
    <source>
        <dbReference type="ARBA" id="ARBA00007692"/>
    </source>
</evidence>
<evidence type="ECO:0000313" key="4">
    <source>
        <dbReference type="EMBL" id="EEF26558.1"/>
    </source>
</evidence>
<dbReference type="Proteomes" id="UP000008311">
    <property type="component" value="Unassembled WGS sequence"/>
</dbReference>
<keyword evidence="2" id="KW-0806">Transcription termination</keyword>
<proteinExistence type="inferred from homology"/>
<keyword evidence="5" id="KW-1185">Reference proteome</keyword>
<evidence type="ECO:0000256" key="3">
    <source>
        <dbReference type="ARBA" id="ARBA00022946"/>
    </source>
</evidence>
<reference evidence="5" key="1">
    <citation type="journal article" date="2010" name="Nat. Biotechnol.">
        <title>Draft genome sequence of the oilseed species Ricinus communis.</title>
        <authorList>
            <person name="Chan A.P."/>
            <person name="Crabtree J."/>
            <person name="Zhao Q."/>
            <person name="Lorenzi H."/>
            <person name="Orvis J."/>
            <person name="Puiu D."/>
            <person name="Melake-Berhan A."/>
            <person name="Jones K.M."/>
            <person name="Redman J."/>
            <person name="Chen G."/>
            <person name="Cahoon E.B."/>
            <person name="Gedil M."/>
            <person name="Stanke M."/>
            <person name="Haas B.J."/>
            <person name="Wortman J.R."/>
            <person name="Fraser-Liggett C.M."/>
            <person name="Ravel J."/>
            <person name="Rabinowicz P.D."/>
        </authorList>
    </citation>
    <scope>NUCLEOTIDE SEQUENCE [LARGE SCALE GENOMIC DNA]</scope>
    <source>
        <strain evidence="5">cv. Hale</strain>
    </source>
</reference>
<dbReference type="EMBL" id="EQ977030">
    <property type="protein sequence ID" value="EEF26558.1"/>
    <property type="molecule type" value="Genomic_DNA"/>
</dbReference>
<dbReference type="OrthoDB" id="637682at2759"/>
<dbReference type="GO" id="GO:0009507">
    <property type="term" value="C:chloroplast"/>
    <property type="evidence" value="ECO:0000318"/>
    <property type="project" value="GO_Central"/>
</dbReference>
<dbReference type="GO" id="GO:0006353">
    <property type="term" value="P:DNA-templated transcription termination"/>
    <property type="evidence" value="ECO:0007669"/>
    <property type="project" value="UniProtKB-KW"/>
</dbReference>
<comment type="similarity">
    <text evidence="1">Belongs to the mTERF family.</text>
</comment>
<dbReference type="FunCoup" id="B9TC56">
    <property type="interactions" value="110"/>
</dbReference>
<gene>
    <name evidence="4" type="ORF">RCOM_2011050</name>
</gene>
<name>B9TC56_RICCO</name>
<dbReference type="KEGG" id="rcu:8271272"/>
<sequence length="377" mass="43064">MFNFASKLLINYRIIDLKQCYIRCIQTLPSSNSASISKDQQSLTVSYLTNLCGLSLQKAVSATKYVKIERTEKPDMVLQLLRAHGFTKSQITSLISKHPSIILADSEKTLKPKIQFLDSLGVAKPDIPKILCTDAQILVSSLKNRILPTIDYLRGILETDEKVVWALKRCPRALRHGTDTMVSNVGTLRAHGVPEPNIRSLFILEPLTLLLRVDLFNQVVQEVKEMGFEPANKSFIYALRSMSVMSRSHWQRKKEVLMSFGWSESEFLLAFKLQPFFMLTSEKKMKVLMEFFLTKLSLEPSDIVKCPNLFLVSLEKRIIPRCTALELLMSKGLIDKNVSFIWELNMSKKQFEKRFITCFKQDSPELIKAYGILGSNQ</sequence>
<dbReference type="SMART" id="SM00733">
    <property type="entry name" value="Mterf"/>
    <property type="match status" value="6"/>
</dbReference>
<evidence type="ECO:0000256" key="2">
    <source>
        <dbReference type="ARBA" id="ARBA00022472"/>
    </source>
</evidence>
<evidence type="ECO:0000313" key="5">
    <source>
        <dbReference type="Proteomes" id="UP000008311"/>
    </source>
</evidence>
<dbReference type="eggNOG" id="KOG1267">
    <property type="taxonomic scope" value="Eukaryota"/>
</dbReference>
<dbReference type="STRING" id="3988.B9TC56"/>
<dbReference type="Gene3D" id="1.25.70.10">
    <property type="entry name" value="Transcription termination factor 3, mitochondrial"/>
    <property type="match status" value="1"/>
</dbReference>
<dbReference type="InParanoid" id="B9TC56"/>